<feature type="compositionally biased region" description="Basic and acidic residues" evidence="1">
    <location>
        <begin position="143"/>
        <end position="162"/>
    </location>
</feature>
<reference evidence="2 3" key="1">
    <citation type="journal article" date="2024" name="Nat. Commun.">
        <title>Phylogenomics reveals the evolutionary origins of lichenization in chlorophyte algae.</title>
        <authorList>
            <person name="Puginier C."/>
            <person name="Libourel C."/>
            <person name="Otte J."/>
            <person name="Skaloud P."/>
            <person name="Haon M."/>
            <person name="Grisel S."/>
            <person name="Petersen M."/>
            <person name="Berrin J.G."/>
            <person name="Delaux P.M."/>
            <person name="Dal Grande F."/>
            <person name="Keller J."/>
        </authorList>
    </citation>
    <scope>NUCLEOTIDE SEQUENCE [LARGE SCALE GENOMIC DNA]</scope>
    <source>
        <strain evidence="2 3">SAG 2145</strain>
    </source>
</reference>
<feature type="compositionally biased region" description="Low complexity" evidence="1">
    <location>
        <begin position="190"/>
        <end position="206"/>
    </location>
</feature>
<evidence type="ECO:0000313" key="3">
    <source>
        <dbReference type="Proteomes" id="UP001438707"/>
    </source>
</evidence>
<name>A0AAW1QK32_9CHLO</name>
<accession>A0AAW1QK32</accession>
<protein>
    <submittedName>
        <fullName evidence="2">Uncharacterized protein</fullName>
    </submittedName>
</protein>
<dbReference type="EMBL" id="JALJOS010000035">
    <property type="protein sequence ID" value="KAK9821820.1"/>
    <property type="molecule type" value="Genomic_DNA"/>
</dbReference>
<evidence type="ECO:0000256" key="1">
    <source>
        <dbReference type="SAM" id="MobiDB-lite"/>
    </source>
</evidence>
<gene>
    <name evidence="2" type="ORF">WJX74_001052</name>
</gene>
<feature type="region of interest" description="Disordered" evidence="1">
    <location>
        <begin position="143"/>
        <end position="215"/>
    </location>
</feature>
<feature type="compositionally biased region" description="Polar residues" evidence="1">
    <location>
        <begin position="1"/>
        <end position="22"/>
    </location>
</feature>
<dbReference type="AlphaFoldDB" id="A0AAW1QK32"/>
<keyword evidence="3" id="KW-1185">Reference proteome</keyword>
<organism evidence="2 3">
    <name type="scientific">Apatococcus lobatus</name>
    <dbReference type="NCBI Taxonomy" id="904363"/>
    <lineage>
        <taxon>Eukaryota</taxon>
        <taxon>Viridiplantae</taxon>
        <taxon>Chlorophyta</taxon>
        <taxon>core chlorophytes</taxon>
        <taxon>Trebouxiophyceae</taxon>
        <taxon>Chlorellales</taxon>
        <taxon>Chlorellaceae</taxon>
        <taxon>Apatococcus</taxon>
    </lineage>
</organism>
<proteinExistence type="predicted"/>
<feature type="compositionally biased region" description="Low complexity" evidence="1">
    <location>
        <begin position="163"/>
        <end position="172"/>
    </location>
</feature>
<sequence>MPRQRGNQDPQTFQISPWQQRKQQPRTDDQPDYTQSRFAVQVRSDDQEHPILSIKTAKELVPPCHPAADPVAFCISPSPRKKLTSFEAYLALTTSGGYKGQIFDGDHSKRPGIKLQLLQVGRECTRDPDWQLVRCTISCHNGPDDASRPLHARDYDSLHMDDSPAASPATSAKGTRQNGASAANSKEDPQSSGPEQQQEPQQQQSSLDDMLGAAAASQETGQAFKHFRCKSTLAVITGADCIHLHAPPDLTLEEIELMGDHGLAAELDNSFALSFTCNSILADEPARAYLRSIGKGQFSSPLVNVGILQMNPWIINA</sequence>
<evidence type="ECO:0000313" key="2">
    <source>
        <dbReference type="EMBL" id="KAK9821820.1"/>
    </source>
</evidence>
<dbReference type="Proteomes" id="UP001438707">
    <property type="component" value="Unassembled WGS sequence"/>
</dbReference>
<comment type="caution">
    <text evidence="2">The sequence shown here is derived from an EMBL/GenBank/DDBJ whole genome shotgun (WGS) entry which is preliminary data.</text>
</comment>
<feature type="region of interest" description="Disordered" evidence="1">
    <location>
        <begin position="1"/>
        <end position="33"/>
    </location>
</feature>
<feature type="compositionally biased region" description="Polar residues" evidence="1">
    <location>
        <begin position="173"/>
        <end position="184"/>
    </location>
</feature>